<accession>A0A839QDP6</accession>
<evidence type="ECO:0000313" key="3">
    <source>
        <dbReference type="EMBL" id="MBB2992615.1"/>
    </source>
</evidence>
<name>A0A839QDP6_MYCIR</name>
<dbReference type="RefSeq" id="WP_183471517.1">
    <property type="nucleotide sequence ID" value="NZ_JACHVU010000011.1"/>
</dbReference>
<feature type="compositionally biased region" description="Acidic residues" evidence="1">
    <location>
        <begin position="359"/>
        <end position="379"/>
    </location>
</feature>
<evidence type="ECO:0000256" key="2">
    <source>
        <dbReference type="SAM" id="SignalP"/>
    </source>
</evidence>
<feature type="region of interest" description="Disordered" evidence="1">
    <location>
        <begin position="353"/>
        <end position="432"/>
    </location>
</feature>
<dbReference type="Proteomes" id="UP000550501">
    <property type="component" value="Unassembled WGS sequence"/>
</dbReference>
<keyword evidence="2" id="KW-0732">Signal</keyword>
<comment type="caution">
    <text evidence="3">The sequence shown here is derived from an EMBL/GenBank/DDBJ whole genome shotgun (WGS) entry which is preliminary data.</text>
</comment>
<feature type="region of interest" description="Disordered" evidence="1">
    <location>
        <begin position="297"/>
        <end position="338"/>
    </location>
</feature>
<sequence>MRVAVKPVITTSVALVGASVIAVTPIQASTPTLRAVESDVSLSASSLAYVPINMIEQALSAPANMVAAMDRLAAALVISGSWNENHANNQWGWDEANPAMLMEFINMAVPFPAFSEPWGRHLNWWATANLPMHEGCNYDCPDLAGMLDKMFKVPMSAFYSEEGYTFPVVKTPFNGEPTPWSEQNVKLDPAEPMKSLWDSWTAEPTGIKTTTWWEVVTAVANLSAALQITGHMPDWIAVREIETFFKHFLKPPAEEAETPSGDAVDTSELALVSTASVADEDALVGLSPAPQVRALRTAAAEESTVEGGVEAPASDAAPQDETSGVDETVSEETSAPASIVETATNVLKDKFASVQQDATDTDVDATEEAESNEAADDAGSDAAAEDSTTGGKHRKSDDTAKADTSTDSGADSSGSEGSGGSDSSGGGSSSGE</sequence>
<feature type="signal peptide" evidence="2">
    <location>
        <begin position="1"/>
        <end position="28"/>
    </location>
</feature>
<dbReference type="AlphaFoldDB" id="A0A839QDP6"/>
<protein>
    <submittedName>
        <fullName evidence="3">Putative membrane protein YgcG</fullName>
    </submittedName>
</protein>
<gene>
    <name evidence="3" type="ORF">FHR72_004119</name>
</gene>
<reference evidence="3 4" key="1">
    <citation type="submission" date="2020-08" db="EMBL/GenBank/DDBJ databases">
        <title>The Agave Microbiome: Exploring the role of microbial communities in plant adaptations to desert environments.</title>
        <authorList>
            <person name="Partida-Martinez L.P."/>
        </authorList>
    </citation>
    <scope>NUCLEOTIDE SEQUENCE [LARGE SCALE GENOMIC DNA]</scope>
    <source>
        <strain evidence="3 4">AT2.18</strain>
    </source>
</reference>
<feature type="chain" id="PRO_5032473118" evidence="2">
    <location>
        <begin position="29"/>
        <end position="432"/>
    </location>
</feature>
<evidence type="ECO:0000256" key="1">
    <source>
        <dbReference type="SAM" id="MobiDB-lite"/>
    </source>
</evidence>
<evidence type="ECO:0000313" key="4">
    <source>
        <dbReference type="Proteomes" id="UP000550501"/>
    </source>
</evidence>
<feature type="compositionally biased region" description="Low complexity" evidence="1">
    <location>
        <begin position="380"/>
        <end position="389"/>
    </location>
</feature>
<feature type="compositionally biased region" description="Gly residues" evidence="1">
    <location>
        <begin position="416"/>
        <end position="432"/>
    </location>
</feature>
<keyword evidence="4" id="KW-1185">Reference proteome</keyword>
<proteinExistence type="predicted"/>
<organism evidence="3 4">
    <name type="scientific">Mycolicibacterium iranicum</name>
    <name type="common">Mycobacterium iranicum</name>
    <dbReference type="NCBI Taxonomy" id="912594"/>
    <lineage>
        <taxon>Bacteria</taxon>
        <taxon>Bacillati</taxon>
        <taxon>Actinomycetota</taxon>
        <taxon>Actinomycetes</taxon>
        <taxon>Mycobacteriales</taxon>
        <taxon>Mycobacteriaceae</taxon>
        <taxon>Mycolicibacterium</taxon>
    </lineage>
</organism>
<dbReference type="EMBL" id="JACHVU010000011">
    <property type="protein sequence ID" value="MBB2992615.1"/>
    <property type="molecule type" value="Genomic_DNA"/>
</dbReference>
<feature type="compositionally biased region" description="Low complexity" evidence="1">
    <location>
        <begin position="402"/>
        <end position="415"/>
    </location>
</feature>